<feature type="transmembrane region" description="Helical" evidence="6">
    <location>
        <begin position="26"/>
        <end position="46"/>
    </location>
</feature>
<keyword evidence="9" id="KW-1185">Reference proteome</keyword>
<dbReference type="GO" id="GO:0016157">
    <property type="term" value="F:sucrose synthase activity"/>
    <property type="evidence" value="ECO:0007669"/>
    <property type="project" value="UniProtKB-EC"/>
</dbReference>
<organism evidence="8 9">
    <name type="scientific">Ambrosia artemisiifolia</name>
    <name type="common">Common ragweed</name>
    <dbReference type="NCBI Taxonomy" id="4212"/>
    <lineage>
        <taxon>Eukaryota</taxon>
        <taxon>Viridiplantae</taxon>
        <taxon>Streptophyta</taxon>
        <taxon>Embryophyta</taxon>
        <taxon>Tracheophyta</taxon>
        <taxon>Spermatophyta</taxon>
        <taxon>Magnoliopsida</taxon>
        <taxon>eudicotyledons</taxon>
        <taxon>Gunneridae</taxon>
        <taxon>Pentapetalae</taxon>
        <taxon>asterids</taxon>
        <taxon>campanulids</taxon>
        <taxon>Asterales</taxon>
        <taxon>Asteraceae</taxon>
        <taxon>Asteroideae</taxon>
        <taxon>Heliantheae alliance</taxon>
        <taxon>Heliantheae</taxon>
        <taxon>Ambrosia</taxon>
    </lineage>
</organism>
<dbReference type="Pfam" id="PF10269">
    <property type="entry name" value="Tmemb_185A"/>
    <property type="match status" value="1"/>
</dbReference>
<feature type="domain" description="Sucrose synthase N-terminal" evidence="7">
    <location>
        <begin position="62"/>
        <end position="162"/>
    </location>
</feature>
<accession>A0AAD5GAB3</accession>
<sequence>MCKALLPGDDDILRNDAIWETLPMSLQLSVAISMVFFGAVTVFTLLKLSESVEAECVLTRIHILHERLDSTLATQHNEIIMALKVCMIESRGKGNLKPHPLMLAFEEIHQSKLHDGAEAIVQPPWVALVMRLKPDVWEYVRVNVNALVIEEMTVPEYLHFKELVDGTSHGNFVLELDYERL</sequence>
<dbReference type="InterPro" id="IPR019396">
    <property type="entry name" value="TM_Fragile-X-F-assoc"/>
</dbReference>
<dbReference type="Proteomes" id="UP001206925">
    <property type="component" value="Unassembled WGS sequence"/>
</dbReference>
<evidence type="ECO:0000256" key="2">
    <source>
        <dbReference type="ARBA" id="ARBA00012540"/>
    </source>
</evidence>
<evidence type="ECO:0000256" key="6">
    <source>
        <dbReference type="SAM" id="Phobius"/>
    </source>
</evidence>
<comment type="caution">
    <text evidence="8">The sequence shown here is derived from an EMBL/GenBank/DDBJ whole genome shotgun (WGS) entry which is preliminary data.</text>
</comment>
<dbReference type="InterPro" id="IPR012820">
    <property type="entry name" value="Sucrose_synthase_pln/cyn"/>
</dbReference>
<proteinExistence type="inferred from homology"/>
<keyword evidence="3" id="KW-0328">Glycosyltransferase</keyword>
<evidence type="ECO:0000256" key="5">
    <source>
        <dbReference type="ARBA" id="ARBA00049030"/>
    </source>
</evidence>
<name>A0AAD5GAB3_AMBAR</name>
<dbReference type="AlphaFoldDB" id="A0AAD5GAB3"/>
<dbReference type="Pfam" id="PF24861">
    <property type="entry name" value="SUS_N"/>
    <property type="match status" value="1"/>
</dbReference>
<evidence type="ECO:0000313" key="8">
    <source>
        <dbReference type="EMBL" id="KAI7734487.1"/>
    </source>
</evidence>
<keyword evidence="4" id="KW-0808">Transferase</keyword>
<keyword evidence="6" id="KW-1133">Transmembrane helix</keyword>
<gene>
    <name evidence="8" type="ORF">M8C21_030295</name>
</gene>
<protein>
    <recommendedName>
        <fullName evidence="2">sucrose synthase</fullName>
        <ecNumber evidence="2">2.4.1.13</ecNumber>
    </recommendedName>
</protein>
<dbReference type="PANTHER" id="PTHR45839:SF7">
    <property type="entry name" value="SUCROSE SYNTHASE 1"/>
    <property type="match status" value="1"/>
</dbReference>
<evidence type="ECO:0000256" key="4">
    <source>
        <dbReference type="ARBA" id="ARBA00022679"/>
    </source>
</evidence>
<evidence type="ECO:0000256" key="3">
    <source>
        <dbReference type="ARBA" id="ARBA00022676"/>
    </source>
</evidence>
<reference evidence="8" key="1">
    <citation type="submission" date="2022-06" db="EMBL/GenBank/DDBJ databases">
        <title>Uncovering the hologenomic basis of an extraordinary plant invasion.</title>
        <authorList>
            <person name="Bieker V.C."/>
            <person name="Martin M.D."/>
            <person name="Gilbert T."/>
            <person name="Hodgins K."/>
            <person name="Battlay P."/>
            <person name="Petersen B."/>
            <person name="Wilson J."/>
        </authorList>
    </citation>
    <scope>NUCLEOTIDE SEQUENCE</scope>
    <source>
        <strain evidence="8">AA19_3_7</strain>
        <tissue evidence="8">Leaf</tissue>
    </source>
</reference>
<comment type="similarity">
    <text evidence="1">Belongs to the glycosyltransferase 1 family. Plant sucrose synthase subfamily.</text>
</comment>
<dbReference type="PANTHER" id="PTHR45839">
    <property type="match status" value="1"/>
</dbReference>
<keyword evidence="6" id="KW-0812">Transmembrane</keyword>
<dbReference type="InterPro" id="IPR056735">
    <property type="entry name" value="SUS_N"/>
</dbReference>
<comment type="catalytic activity">
    <reaction evidence="5">
        <text>an NDP-alpha-D-glucose + D-fructose = a ribonucleoside 5'-diphosphate + sucrose + H(+)</text>
        <dbReference type="Rhea" id="RHEA:16241"/>
        <dbReference type="ChEBI" id="CHEBI:15378"/>
        <dbReference type="ChEBI" id="CHEBI:17992"/>
        <dbReference type="ChEBI" id="CHEBI:37721"/>
        <dbReference type="ChEBI" id="CHEBI:57930"/>
        <dbReference type="ChEBI" id="CHEBI:76533"/>
        <dbReference type="EC" id="2.4.1.13"/>
    </reaction>
</comment>
<evidence type="ECO:0000256" key="1">
    <source>
        <dbReference type="ARBA" id="ARBA00005894"/>
    </source>
</evidence>
<dbReference type="Gene3D" id="3.10.450.330">
    <property type="match status" value="1"/>
</dbReference>
<evidence type="ECO:0000313" key="9">
    <source>
        <dbReference type="Proteomes" id="UP001206925"/>
    </source>
</evidence>
<dbReference type="EMBL" id="JAMZMK010009715">
    <property type="protein sequence ID" value="KAI7734487.1"/>
    <property type="molecule type" value="Genomic_DNA"/>
</dbReference>
<dbReference type="GO" id="GO:0005985">
    <property type="term" value="P:sucrose metabolic process"/>
    <property type="evidence" value="ECO:0007669"/>
    <property type="project" value="InterPro"/>
</dbReference>
<dbReference type="EC" id="2.4.1.13" evidence="2"/>
<keyword evidence="6" id="KW-0472">Membrane</keyword>
<evidence type="ECO:0000259" key="7">
    <source>
        <dbReference type="Pfam" id="PF24861"/>
    </source>
</evidence>